<dbReference type="GO" id="GO:0016787">
    <property type="term" value="F:hydrolase activity"/>
    <property type="evidence" value="ECO:0007669"/>
    <property type="project" value="UniProtKB-KW"/>
</dbReference>
<dbReference type="InterPro" id="IPR048450">
    <property type="entry name" value="YgjK_N"/>
</dbReference>
<evidence type="ECO:0000313" key="3">
    <source>
        <dbReference type="Proteomes" id="UP000250991"/>
    </source>
</evidence>
<dbReference type="Proteomes" id="UP000250991">
    <property type="component" value="Unassembled WGS sequence"/>
</dbReference>
<dbReference type="Pfam" id="PF21152">
    <property type="entry name" value="YgjK_N"/>
    <property type="match status" value="1"/>
</dbReference>
<evidence type="ECO:0000259" key="1">
    <source>
        <dbReference type="Pfam" id="PF21152"/>
    </source>
</evidence>
<feature type="domain" description="Glucosidase YgjK N-terminal" evidence="1">
    <location>
        <begin position="1"/>
        <end position="99"/>
    </location>
</feature>
<name>A0A2X3JQK0_ECOLX</name>
<sequence>MGGFPGVALLTEEYINFMASNFDRLTVWQDGKKVDFTLEAYSIPGALVQKLTSKRCASRNDSALRHAAHVTTGNQKSPAINRWIWWWDGELLEKLGSERRENRFPIKPLLANTLTISAKSAPPVMA</sequence>
<accession>A0A2X3JQK0</accession>
<gene>
    <name evidence="2" type="primary">ygjK_3</name>
    <name evidence="2" type="ORF">NCTC8009_01824</name>
</gene>
<protein>
    <submittedName>
        <fullName evidence="2">Glycosyl hydrolase</fullName>
    </submittedName>
</protein>
<dbReference type="AlphaFoldDB" id="A0A2X3JQK0"/>
<reference evidence="2 3" key="1">
    <citation type="submission" date="2018-06" db="EMBL/GenBank/DDBJ databases">
        <authorList>
            <consortium name="Pathogen Informatics"/>
            <person name="Doyle S."/>
        </authorList>
    </citation>
    <scope>NUCLEOTIDE SEQUENCE [LARGE SCALE GENOMIC DNA]</scope>
    <source>
        <strain evidence="2 3">NCTC8009</strain>
    </source>
</reference>
<keyword evidence="2" id="KW-0378">Hydrolase</keyword>
<dbReference type="EMBL" id="UARW01000010">
    <property type="protein sequence ID" value="SQD01397.1"/>
    <property type="molecule type" value="Genomic_DNA"/>
</dbReference>
<evidence type="ECO:0000313" key="2">
    <source>
        <dbReference type="EMBL" id="SQD01397.1"/>
    </source>
</evidence>
<dbReference type="Gene3D" id="2.70.98.50">
    <property type="entry name" value="putative glycoside hydrolase family protein from bacillus halodurans"/>
    <property type="match status" value="1"/>
</dbReference>
<organism evidence="2 3">
    <name type="scientific">Escherichia coli</name>
    <dbReference type="NCBI Taxonomy" id="562"/>
    <lineage>
        <taxon>Bacteria</taxon>
        <taxon>Pseudomonadati</taxon>
        <taxon>Pseudomonadota</taxon>
        <taxon>Gammaproteobacteria</taxon>
        <taxon>Enterobacterales</taxon>
        <taxon>Enterobacteriaceae</taxon>
        <taxon>Escherichia</taxon>
    </lineage>
</organism>
<proteinExistence type="predicted"/>